<dbReference type="EMBL" id="QWIJ01003051">
    <property type="protein sequence ID" value="RMX71093.1"/>
    <property type="molecule type" value="Genomic_DNA"/>
</dbReference>
<dbReference type="PANTHER" id="PTHR13264:SF5">
    <property type="entry name" value="PRE-MRNA-SPLICING FACTOR SYF2"/>
    <property type="match status" value="1"/>
</dbReference>
<evidence type="ECO:0000256" key="7">
    <source>
        <dbReference type="ARBA" id="ARBA00023187"/>
    </source>
</evidence>
<keyword evidence="6 9" id="KW-0747">Spliceosome</keyword>
<gene>
    <name evidence="12" type="ORF">D0869_15986</name>
</gene>
<keyword evidence="10" id="KW-0175">Coiled coil</keyword>
<feature type="compositionally biased region" description="Polar residues" evidence="11">
    <location>
        <begin position="50"/>
        <end position="59"/>
    </location>
</feature>
<feature type="compositionally biased region" description="Basic and acidic residues" evidence="11">
    <location>
        <begin position="146"/>
        <end position="158"/>
    </location>
</feature>
<name>A0A3M6VXX3_HORWE</name>
<dbReference type="AlphaFoldDB" id="A0A3M6VXX3"/>
<evidence type="ECO:0000256" key="11">
    <source>
        <dbReference type="SAM" id="MobiDB-lite"/>
    </source>
</evidence>
<dbReference type="InterPro" id="IPR013260">
    <property type="entry name" value="mRNA_splic_SYF2"/>
</dbReference>
<comment type="subcellular location">
    <subcellularLocation>
        <location evidence="2 9">Nucleus</location>
    </subcellularLocation>
</comment>
<evidence type="ECO:0000256" key="9">
    <source>
        <dbReference type="RuleBase" id="RU367148"/>
    </source>
</evidence>
<dbReference type="Proteomes" id="UP000281245">
    <property type="component" value="Unassembled WGS sequence"/>
</dbReference>
<reference evidence="12 13" key="1">
    <citation type="journal article" date="2018" name="BMC Genomics">
        <title>Genomic evidence for intraspecific hybridization in a clonal and extremely halotolerant yeast.</title>
        <authorList>
            <person name="Gostincar C."/>
            <person name="Stajich J.E."/>
            <person name="Zupancic J."/>
            <person name="Zalar P."/>
            <person name="Gunde-Cimerman N."/>
        </authorList>
    </citation>
    <scope>NUCLEOTIDE SEQUENCE [LARGE SCALE GENOMIC DNA]</scope>
    <source>
        <strain evidence="12 13">EXF-6656</strain>
    </source>
</reference>
<dbReference type="GO" id="GO:0071014">
    <property type="term" value="C:post-mRNA release spliceosomal complex"/>
    <property type="evidence" value="ECO:0007669"/>
    <property type="project" value="TreeGrafter"/>
</dbReference>
<evidence type="ECO:0000256" key="8">
    <source>
        <dbReference type="ARBA" id="ARBA00023242"/>
    </source>
</evidence>
<evidence type="ECO:0000313" key="13">
    <source>
        <dbReference type="Proteomes" id="UP000281245"/>
    </source>
</evidence>
<organism evidence="12 13">
    <name type="scientific">Hortaea werneckii</name>
    <name type="common">Black yeast</name>
    <name type="synonym">Cladosporium werneckii</name>
    <dbReference type="NCBI Taxonomy" id="91943"/>
    <lineage>
        <taxon>Eukaryota</taxon>
        <taxon>Fungi</taxon>
        <taxon>Dikarya</taxon>
        <taxon>Ascomycota</taxon>
        <taxon>Pezizomycotina</taxon>
        <taxon>Dothideomycetes</taxon>
        <taxon>Dothideomycetidae</taxon>
        <taxon>Mycosphaerellales</taxon>
        <taxon>Teratosphaeriaceae</taxon>
        <taxon>Hortaea</taxon>
    </lineage>
</organism>
<keyword evidence="5 9" id="KW-0507">mRNA processing</keyword>
<dbReference type="OrthoDB" id="199717at2759"/>
<evidence type="ECO:0000313" key="12">
    <source>
        <dbReference type="EMBL" id="RMX71093.1"/>
    </source>
</evidence>
<dbReference type="GO" id="GO:0000398">
    <property type="term" value="P:mRNA splicing, via spliceosome"/>
    <property type="evidence" value="ECO:0007669"/>
    <property type="project" value="UniProtKB-UniRule"/>
</dbReference>
<evidence type="ECO:0000256" key="1">
    <source>
        <dbReference type="ARBA" id="ARBA00003777"/>
    </source>
</evidence>
<dbReference type="GO" id="GO:0071013">
    <property type="term" value="C:catalytic step 2 spliceosome"/>
    <property type="evidence" value="ECO:0007669"/>
    <property type="project" value="TreeGrafter"/>
</dbReference>
<dbReference type="GO" id="GO:0000974">
    <property type="term" value="C:Prp19 complex"/>
    <property type="evidence" value="ECO:0007669"/>
    <property type="project" value="TreeGrafter"/>
</dbReference>
<evidence type="ECO:0000256" key="2">
    <source>
        <dbReference type="ARBA" id="ARBA00004123"/>
    </source>
</evidence>
<feature type="compositionally biased region" description="Low complexity" evidence="11">
    <location>
        <begin position="89"/>
        <end position="144"/>
    </location>
</feature>
<feature type="region of interest" description="Disordered" evidence="11">
    <location>
        <begin position="50"/>
        <end position="168"/>
    </location>
</feature>
<keyword evidence="7 9" id="KW-0508">mRNA splicing</keyword>
<proteinExistence type="inferred from homology"/>
<evidence type="ECO:0000256" key="10">
    <source>
        <dbReference type="SAM" id="Coils"/>
    </source>
</evidence>
<feature type="coiled-coil region" evidence="10">
    <location>
        <begin position="242"/>
        <end position="269"/>
    </location>
</feature>
<sequence length="380" mass="42437">MLTSLRPQLPRSGTLVSTALMRNWVRVPNPIWTFVTALVPIVANHLHTPTQSNTKTLSRMPTALKRKGSPSLTEGGDPSKRRFAEEEVAPQTSATTTAPSASETAAPTDPSTATTPAPQTTETAAAPPSNDRAARFAALRARNQASRKENLKETKSEASRAATDPSALHSLNRKRDIASHKLLKAETESRGEDFERKRAWDWTAEESERWDAKMAEKQRKRDQAGFSDYSAEAGKIYERQVGQNLEEKAEGFGERKEAYEREKAEALDRAVRSGGLEILETPSGELIAVNKDGTFYSTADGTQHVQNRPSKDAVDRLVADIKKAEEVRLKKRKDRGKDDESERDITYINEKNKQFNMKLARFYNKYTADIRDSFERGTAI</sequence>
<evidence type="ECO:0000256" key="4">
    <source>
        <dbReference type="ARBA" id="ARBA00014745"/>
    </source>
</evidence>
<protein>
    <recommendedName>
        <fullName evidence="4 9">Pre-mRNA-splicing factor SYF2</fullName>
    </recommendedName>
</protein>
<comment type="caution">
    <text evidence="12">The sequence shown here is derived from an EMBL/GenBank/DDBJ whole genome shotgun (WGS) entry which is preliminary data.</text>
</comment>
<evidence type="ECO:0000256" key="5">
    <source>
        <dbReference type="ARBA" id="ARBA00022664"/>
    </source>
</evidence>
<accession>A0A3M6VXX3</accession>
<comment type="similarity">
    <text evidence="3 9">Belongs to the SYF2 family.</text>
</comment>
<comment type="subunit">
    <text evidence="9">May be part of a spliceosome complex.</text>
</comment>
<evidence type="ECO:0000256" key="3">
    <source>
        <dbReference type="ARBA" id="ARBA00010028"/>
    </source>
</evidence>
<dbReference type="PANTHER" id="PTHR13264">
    <property type="entry name" value="GCIP-INTERACTING PROTEIN P29"/>
    <property type="match status" value="1"/>
</dbReference>
<keyword evidence="8 9" id="KW-0539">Nucleus</keyword>
<comment type="function">
    <text evidence="1 9">Involved in pre-mRNA splicing.</text>
</comment>
<dbReference type="Pfam" id="PF08231">
    <property type="entry name" value="SYF2"/>
    <property type="match status" value="1"/>
</dbReference>
<evidence type="ECO:0000256" key="6">
    <source>
        <dbReference type="ARBA" id="ARBA00022728"/>
    </source>
</evidence>